<sequence length="112" mass="12704">MIYNFAVCSTYRIKYNVILIKTFACKETKKIWNGQRSSKLPGDIQNRALKKLRQLDAALTLEDLRNPPGNRLEALKGDKPTAWLRYAKDNTALEFNSSGEFVLPGTKAVPQM</sequence>
<evidence type="ECO:0000313" key="2">
    <source>
        <dbReference type="Proteomes" id="UP000320055"/>
    </source>
</evidence>
<protein>
    <submittedName>
        <fullName evidence="1">Uncharacterized protein</fullName>
    </submittedName>
</protein>
<dbReference type="EMBL" id="CAACVJ010000643">
    <property type="protein sequence ID" value="VEP18031.1"/>
    <property type="molecule type" value="Genomic_DNA"/>
</dbReference>
<reference evidence="1 2" key="1">
    <citation type="submission" date="2019-01" db="EMBL/GenBank/DDBJ databases">
        <authorList>
            <person name="Brito A."/>
        </authorList>
    </citation>
    <scope>NUCLEOTIDE SEQUENCE [LARGE SCALE GENOMIC DNA]</scope>
    <source>
        <strain evidence="1">1</strain>
    </source>
</reference>
<dbReference type="InterPro" id="IPR007711">
    <property type="entry name" value="HigB-1"/>
</dbReference>
<dbReference type="PANTHER" id="PTHR40266:SF2">
    <property type="entry name" value="TOXIN HIGB-1"/>
    <property type="match status" value="1"/>
</dbReference>
<dbReference type="Pfam" id="PF05015">
    <property type="entry name" value="HigB-like_toxin"/>
    <property type="match status" value="1"/>
</dbReference>
<gene>
    <name evidence="1" type="ORF">H1P_6780004</name>
</gene>
<dbReference type="SUPFAM" id="SSF143011">
    <property type="entry name" value="RelE-like"/>
    <property type="match status" value="1"/>
</dbReference>
<keyword evidence="2" id="KW-1185">Reference proteome</keyword>
<name>A0A563W2W6_9CYAN</name>
<accession>A0A563W2W6</accession>
<dbReference type="AlphaFoldDB" id="A0A563W2W6"/>
<dbReference type="InterPro" id="IPR035093">
    <property type="entry name" value="RelE/ParE_toxin_dom_sf"/>
</dbReference>
<proteinExistence type="predicted"/>
<organism evidence="1 2">
    <name type="scientific">Hyella patelloides LEGE 07179</name>
    <dbReference type="NCBI Taxonomy" id="945734"/>
    <lineage>
        <taxon>Bacteria</taxon>
        <taxon>Bacillati</taxon>
        <taxon>Cyanobacteriota</taxon>
        <taxon>Cyanophyceae</taxon>
        <taxon>Pleurocapsales</taxon>
        <taxon>Hyellaceae</taxon>
        <taxon>Hyella</taxon>
    </lineage>
</organism>
<dbReference type="Gene3D" id="3.30.2310.20">
    <property type="entry name" value="RelE-like"/>
    <property type="match status" value="1"/>
</dbReference>
<dbReference type="Proteomes" id="UP000320055">
    <property type="component" value="Unassembled WGS sequence"/>
</dbReference>
<dbReference type="PANTHER" id="PTHR40266">
    <property type="entry name" value="TOXIN HIGB-1"/>
    <property type="match status" value="1"/>
</dbReference>
<evidence type="ECO:0000313" key="1">
    <source>
        <dbReference type="EMBL" id="VEP18031.1"/>
    </source>
</evidence>